<dbReference type="NCBIfam" id="TIGR00717">
    <property type="entry name" value="rpsA"/>
    <property type="match status" value="1"/>
</dbReference>
<reference evidence="9 10" key="1">
    <citation type="submission" date="2015-11" db="EMBL/GenBank/DDBJ databases">
        <title>Whole-Genome Sequence of Candidatus Oderbacter manganicum from the National Park Lower Oder Valley, Germany.</title>
        <authorList>
            <person name="Braun B."/>
            <person name="Liere K."/>
            <person name="Szewzyk U."/>
        </authorList>
    </citation>
    <scope>NUCLEOTIDE SEQUENCE [LARGE SCALE GENOMIC DNA]</scope>
    <source>
        <strain evidence="9 10">OTSz_A_272</strain>
    </source>
</reference>
<keyword evidence="2" id="KW-0677">Repeat</keyword>
<dbReference type="PANTHER" id="PTHR10724:SF7">
    <property type="entry name" value="SMALL RIBOSOMAL SUBUNIT PROTEIN BS1C"/>
    <property type="match status" value="1"/>
</dbReference>
<dbReference type="AlphaFoldDB" id="A0A1B1AJC4"/>
<gene>
    <name evidence="9" type="ORF">ATE48_12425</name>
</gene>
<dbReference type="SMART" id="SM00316">
    <property type="entry name" value="S1"/>
    <property type="match status" value="6"/>
</dbReference>
<evidence type="ECO:0000256" key="4">
    <source>
        <dbReference type="ARBA" id="ARBA00022980"/>
    </source>
</evidence>
<dbReference type="CDD" id="cd04465">
    <property type="entry name" value="S1_RPS1_repeat_ec2_hs2"/>
    <property type="match status" value="1"/>
</dbReference>
<feature type="domain" description="S1 motif" evidence="8">
    <location>
        <begin position="117"/>
        <end position="183"/>
    </location>
</feature>
<dbReference type="OrthoDB" id="9804077at2"/>
<dbReference type="GO" id="GO:0006412">
    <property type="term" value="P:translation"/>
    <property type="evidence" value="ECO:0007669"/>
    <property type="project" value="InterPro"/>
</dbReference>
<dbReference type="InterPro" id="IPR035104">
    <property type="entry name" value="Ribosomal_protein_S1-like"/>
</dbReference>
<dbReference type="KEGG" id="cbot:ATE48_12425"/>
<dbReference type="NCBIfam" id="NF004955">
    <property type="entry name" value="PRK06299.1-5"/>
    <property type="match status" value="1"/>
</dbReference>
<dbReference type="Gene3D" id="2.40.50.140">
    <property type="entry name" value="Nucleic acid-binding proteins"/>
    <property type="match status" value="5"/>
</dbReference>
<evidence type="ECO:0000313" key="9">
    <source>
        <dbReference type="EMBL" id="ANP46664.1"/>
    </source>
</evidence>
<evidence type="ECO:0000313" key="10">
    <source>
        <dbReference type="Proteomes" id="UP000092498"/>
    </source>
</evidence>
<dbReference type="CDD" id="cd05688">
    <property type="entry name" value="S1_RPS1_repeat_ec3"/>
    <property type="match status" value="1"/>
</dbReference>
<dbReference type="PIRSF" id="PIRSF002111">
    <property type="entry name" value="RpsA"/>
    <property type="match status" value="1"/>
</dbReference>
<dbReference type="NCBIfam" id="NF004952">
    <property type="entry name" value="PRK06299.1-2"/>
    <property type="match status" value="1"/>
</dbReference>
<evidence type="ECO:0000256" key="5">
    <source>
        <dbReference type="ARBA" id="ARBA00023274"/>
    </source>
</evidence>
<dbReference type="GO" id="GO:0022627">
    <property type="term" value="C:cytosolic small ribosomal subunit"/>
    <property type="evidence" value="ECO:0007669"/>
    <property type="project" value="TreeGrafter"/>
</dbReference>
<keyword evidence="3 7" id="KW-0694">RNA-binding</keyword>
<dbReference type="PROSITE" id="PS50126">
    <property type="entry name" value="S1"/>
    <property type="match status" value="6"/>
</dbReference>
<dbReference type="InterPro" id="IPR003029">
    <property type="entry name" value="S1_domain"/>
</dbReference>
<dbReference type="PANTHER" id="PTHR10724">
    <property type="entry name" value="30S RIBOSOMAL PROTEIN S1"/>
    <property type="match status" value="1"/>
</dbReference>
<feature type="domain" description="S1 motif" evidence="8">
    <location>
        <begin position="376"/>
        <end position="446"/>
    </location>
</feature>
<dbReference type="GO" id="GO:0003735">
    <property type="term" value="F:structural constituent of ribosome"/>
    <property type="evidence" value="ECO:0007669"/>
    <property type="project" value="InterPro"/>
</dbReference>
<dbReference type="FunFam" id="2.40.50.140:FF:000018">
    <property type="entry name" value="30S ribosomal protein S1"/>
    <property type="match status" value="1"/>
</dbReference>
<evidence type="ECO:0000256" key="1">
    <source>
        <dbReference type="ARBA" id="ARBA00006767"/>
    </source>
</evidence>
<keyword evidence="10" id="KW-1185">Reference proteome</keyword>
<evidence type="ECO:0000256" key="3">
    <source>
        <dbReference type="ARBA" id="ARBA00022884"/>
    </source>
</evidence>
<accession>A0A1B1AJC4</accession>
<dbReference type="CDD" id="cd05687">
    <property type="entry name" value="S1_RPS1_repeat_ec1_hs1"/>
    <property type="match status" value="1"/>
</dbReference>
<feature type="domain" description="S1 motif" evidence="8">
    <location>
        <begin position="33"/>
        <end position="99"/>
    </location>
</feature>
<dbReference type="Pfam" id="PF00575">
    <property type="entry name" value="S1"/>
    <property type="match status" value="6"/>
</dbReference>
<feature type="domain" description="S1 motif" evidence="8">
    <location>
        <begin position="204"/>
        <end position="272"/>
    </location>
</feature>
<evidence type="ECO:0000256" key="2">
    <source>
        <dbReference type="ARBA" id="ARBA00022737"/>
    </source>
</evidence>
<feature type="domain" description="S1 motif" evidence="8">
    <location>
        <begin position="461"/>
        <end position="532"/>
    </location>
</feature>
<organism evidence="9 10">
    <name type="scientific">Candidatus Viadribacter manganicus</name>
    <dbReference type="NCBI Taxonomy" id="1759059"/>
    <lineage>
        <taxon>Bacteria</taxon>
        <taxon>Pseudomonadati</taxon>
        <taxon>Pseudomonadota</taxon>
        <taxon>Alphaproteobacteria</taxon>
        <taxon>Hyphomonadales</taxon>
        <taxon>Hyphomonadaceae</taxon>
        <taxon>Candidatus Viadribacter</taxon>
    </lineage>
</organism>
<dbReference type="PRINTS" id="PR00681">
    <property type="entry name" value="RIBOSOMALS1"/>
</dbReference>
<dbReference type="STRING" id="1759059.ATE48_12425"/>
<dbReference type="RefSeq" id="WP_066771982.1">
    <property type="nucleotide sequence ID" value="NZ_CP013244.1"/>
</dbReference>
<keyword evidence="5 7" id="KW-0687">Ribonucleoprotein</keyword>
<comment type="similarity">
    <text evidence="1 7">Belongs to the bacterial ribosomal protein bS1 family.</text>
</comment>
<protein>
    <recommendedName>
        <fullName evidence="7">30S ribosomal protein S1</fullName>
    </recommendedName>
</protein>
<dbReference type="SUPFAM" id="SSF50249">
    <property type="entry name" value="Nucleic acid-binding proteins"/>
    <property type="match status" value="6"/>
</dbReference>
<comment type="function">
    <text evidence="6 7">Binds mRNA; thus facilitating recognition of the initiation point. It is needed to translate mRNA with a short Shine-Dalgarno (SD) purine-rich sequence.</text>
</comment>
<dbReference type="InterPro" id="IPR000110">
    <property type="entry name" value="Ribosomal_bS1"/>
</dbReference>
<dbReference type="FunFam" id="2.40.50.140:FF:000011">
    <property type="entry name" value="30S ribosomal protein S1"/>
    <property type="match status" value="1"/>
</dbReference>
<dbReference type="InterPro" id="IPR050437">
    <property type="entry name" value="Ribos_protein_bS1-like"/>
</dbReference>
<dbReference type="FunFam" id="2.40.50.140:FF:000103">
    <property type="entry name" value="protein RRP5 homolog"/>
    <property type="match status" value="1"/>
</dbReference>
<proteinExistence type="inferred from homology"/>
<dbReference type="InterPro" id="IPR012340">
    <property type="entry name" value="NA-bd_OB-fold"/>
</dbReference>
<evidence type="ECO:0000256" key="7">
    <source>
        <dbReference type="PIRNR" id="PIRNR002111"/>
    </source>
</evidence>
<dbReference type="Proteomes" id="UP000092498">
    <property type="component" value="Chromosome"/>
</dbReference>
<dbReference type="FunCoup" id="A0A1B1AJC4">
    <property type="interactions" value="526"/>
</dbReference>
<keyword evidence="4 7" id="KW-0689">Ribosomal protein</keyword>
<dbReference type="EMBL" id="CP013244">
    <property type="protein sequence ID" value="ANP46664.1"/>
    <property type="molecule type" value="Genomic_DNA"/>
</dbReference>
<sequence>MASETQNPSMNPTRDDFAALLDQSLGSKGLIEGRVMPATVVAIEHDFVVVDIGLKTEGRIPLREFLVDDGAGQPKAGDIVEVYLDRIENALGDAVISREKARREEAWTRLEKSFAAQEAVNGALVGRVKGGFTVDLGGANAFLPGSQVDIRPVRDVGPLMNIVQPFAILKMDRQRGNIVVSRRAVLEESRASERAEIVGQLQEGEIREGVVKNITDYGAFVDLGGIDGLLHVTDMSWKRVSHPSQVLNVGDTVKVQIVKINPDTQRISLGMKQLMSDPWDGVDAKYPAGGKFTGRVTNITDYGAFVELEPGVEGLVHVSEMSWTKKNLHPSKILSTSQEVDVQVLDVDGEKRRISLGIKQVQNNPWDAFVAEHGVGSVIEGEIKNITEFGLFVGLTAELDGMVHLSDIAWDAQGEEALARFNKGDMVKAKVLDVDVEKERISLGIKQVDSDPMADADFKRGQIITAEVVDVATGGIEVAFGEGNALRTFIRKSDLSRDRQEQRADRFSVGDRLDAMVTGFDKSSRKVALSIKAMELADEKEAIAQFGSSDSGASLGDILGAALKEKK</sequence>
<evidence type="ECO:0000259" key="8">
    <source>
        <dbReference type="PROSITE" id="PS50126"/>
    </source>
</evidence>
<dbReference type="GO" id="GO:0003729">
    <property type="term" value="F:mRNA binding"/>
    <property type="evidence" value="ECO:0007669"/>
    <property type="project" value="TreeGrafter"/>
</dbReference>
<feature type="domain" description="S1 motif" evidence="8">
    <location>
        <begin position="289"/>
        <end position="359"/>
    </location>
</feature>
<dbReference type="InParanoid" id="A0A1B1AJC4"/>
<name>A0A1B1AJC4_9PROT</name>
<evidence type="ECO:0000256" key="6">
    <source>
        <dbReference type="ARBA" id="ARBA00025604"/>
    </source>
</evidence>